<organism evidence="2 3">
    <name type="scientific">Pseudomonas juntendi</name>
    <dbReference type="NCBI Taxonomy" id="2666183"/>
    <lineage>
        <taxon>Bacteria</taxon>
        <taxon>Pseudomonadati</taxon>
        <taxon>Pseudomonadota</taxon>
        <taxon>Gammaproteobacteria</taxon>
        <taxon>Pseudomonadales</taxon>
        <taxon>Pseudomonadaceae</taxon>
        <taxon>Pseudomonas</taxon>
    </lineage>
</organism>
<accession>A0ABZ2JSL9</accession>
<reference evidence="2 3" key="1">
    <citation type="submission" date="2024-03" db="EMBL/GenBank/DDBJ databases">
        <title>Pseudomonas juntendi.</title>
        <authorList>
            <person name="Liu Y."/>
        </authorList>
    </citation>
    <scope>NUCLEOTIDE SEQUENCE [LARGE SCALE GENOMIC DNA]</scope>
    <source>
        <strain evidence="2 3">L4046hy</strain>
        <plasmid evidence="2 3">pL4046hy</plasmid>
    </source>
</reference>
<dbReference type="Pfam" id="PF01381">
    <property type="entry name" value="HTH_3"/>
    <property type="match status" value="1"/>
</dbReference>
<dbReference type="InterPro" id="IPR010982">
    <property type="entry name" value="Lambda_DNA-bd_dom_sf"/>
</dbReference>
<gene>
    <name evidence="2" type="ORF">V9385_26535</name>
</gene>
<protein>
    <submittedName>
        <fullName evidence="2">Helix-turn-helix transcriptional regulator</fullName>
    </submittedName>
</protein>
<name>A0ABZ2JSL9_9PSED</name>
<dbReference type="PROSITE" id="PS50943">
    <property type="entry name" value="HTH_CROC1"/>
    <property type="match status" value="1"/>
</dbReference>
<dbReference type="SUPFAM" id="SSF47413">
    <property type="entry name" value="lambda repressor-like DNA-binding domains"/>
    <property type="match status" value="1"/>
</dbReference>
<geneLocation type="plasmid" evidence="2 3">
    <name>pL4046hy</name>
</geneLocation>
<dbReference type="RefSeq" id="WP_232893741.1">
    <property type="nucleotide sequence ID" value="NZ_CP146692.1"/>
</dbReference>
<sequence>MLRVQRGLSLEAFADVLERRFLISVEQGRKSLSLRSLAAISTVLQVSPSTLLLLAQAAEAGSDPRVTQRHEALFLDALIADGIVTLPIPASDDLIGGVRAKRTDELKQKVQECKGQGMTKAEAVRFLRVARTTVSRYWQ</sequence>
<feature type="domain" description="HTH cro/C1-type" evidence="1">
    <location>
        <begin position="2"/>
        <end position="51"/>
    </location>
</feature>
<dbReference type="EMBL" id="CP146692">
    <property type="protein sequence ID" value="WWY23775.1"/>
    <property type="molecule type" value="Genomic_DNA"/>
</dbReference>
<keyword evidence="2" id="KW-0614">Plasmid</keyword>
<evidence type="ECO:0000313" key="3">
    <source>
        <dbReference type="Proteomes" id="UP001375228"/>
    </source>
</evidence>
<proteinExistence type="predicted"/>
<keyword evidence="3" id="KW-1185">Reference proteome</keyword>
<evidence type="ECO:0000259" key="1">
    <source>
        <dbReference type="PROSITE" id="PS50943"/>
    </source>
</evidence>
<dbReference type="InterPro" id="IPR001387">
    <property type="entry name" value="Cro/C1-type_HTH"/>
</dbReference>
<evidence type="ECO:0000313" key="2">
    <source>
        <dbReference type="EMBL" id="WWY23775.1"/>
    </source>
</evidence>
<dbReference type="Gene3D" id="1.10.260.40">
    <property type="entry name" value="lambda repressor-like DNA-binding domains"/>
    <property type="match status" value="1"/>
</dbReference>
<dbReference type="Proteomes" id="UP001375228">
    <property type="component" value="Plasmid pL4046hy"/>
</dbReference>